<name>A0A916V1N7_9HYPH</name>
<reference evidence="2" key="1">
    <citation type="journal article" date="2014" name="Int. J. Syst. Evol. Microbiol.">
        <title>Complete genome sequence of Corynebacterium casei LMG S-19264T (=DSM 44701T), isolated from a smear-ripened cheese.</title>
        <authorList>
            <consortium name="US DOE Joint Genome Institute (JGI-PGF)"/>
            <person name="Walter F."/>
            <person name="Albersmeier A."/>
            <person name="Kalinowski J."/>
            <person name="Ruckert C."/>
        </authorList>
    </citation>
    <scope>NUCLEOTIDE SEQUENCE</scope>
    <source>
        <strain evidence="2">CGMCC 1.15493</strain>
    </source>
</reference>
<keyword evidence="3" id="KW-1185">Reference proteome</keyword>
<dbReference type="Proteomes" id="UP000613160">
    <property type="component" value="Unassembled WGS sequence"/>
</dbReference>
<accession>A0A916V1N7</accession>
<evidence type="ECO:0000313" key="3">
    <source>
        <dbReference type="Proteomes" id="UP000613160"/>
    </source>
</evidence>
<feature type="region of interest" description="Disordered" evidence="1">
    <location>
        <begin position="37"/>
        <end position="81"/>
    </location>
</feature>
<evidence type="ECO:0000313" key="2">
    <source>
        <dbReference type="EMBL" id="GGD03047.1"/>
    </source>
</evidence>
<reference evidence="2" key="2">
    <citation type="submission" date="2020-09" db="EMBL/GenBank/DDBJ databases">
        <authorList>
            <person name="Sun Q."/>
            <person name="Zhou Y."/>
        </authorList>
    </citation>
    <scope>NUCLEOTIDE SEQUENCE</scope>
    <source>
        <strain evidence="2">CGMCC 1.15493</strain>
    </source>
</reference>
<feature type="compositionally biased region" description="Basic and acidic residues" evidence="1">
    <location>
        <begin position="46"/>
        <end position="61"/>
    </location>
</feature>
<proteinExistence type="predicted"/>
<dbReference type="EMBL" id="BMJJ01000001">
    <property type="protein sequence ID" value="GGD03047.1"/>
    <property type="molecule type" value="Genomic_DNA"/>
</dbReference>
<sequence length="81" mass="8736">MQRVAAEGEDGRSVLEGYFAASVPGHDLAMLGKMFAQKRKKAPGARHLDGGTSLKHEEPSRRSAPPRRVPVGRLGGFPREA</sequence>
<protein>
    <submittedName>
        <fullName evidence="2">Uncharacterized protein</fullName>
    </submittedName>
</protein>
<gene>
    <name evidence="2" type="ORF">GCM10011335_02220</name>
</gene>
<dbReference type="AlphaFoldDB" id="A0A916V1N7"/>
<organism evidence="2 3">
    <name type="scientific">Aureimonas glaciei</name>
    <dbReference type="NCBI Taxonomy" id="1776957"/>
    <lineage>
        <taxon>Bacteria</taxon>
        <taxon>Pseudomonadati</taxon>
        <taxon>Pseudomonadota</taxon>
        <taxon>Alphaproteobacteria</taxon>
        <taxon>Hyphomicrobiales</taxon>
        <taxon>Aurantimonadaceae</taxon>
        <taxon>Aureimonas</taxon>
    </lineage>
</organism>
<evidence type="ECO:0000256" key="1">
    <source>
        <dbReference type="SAM" id="MobiDB-lite"/>
    </source>
</evidence>
<comment type="caution">
    <text evidence="2">The sequence shown here is derived from an EMBL/GenBank/DDBJ whole genome shotgun (WGS) entry which is preliminary data.</text>
</comment>